<dbReference type="GO" id="GO:0030288">
    <property type="term" value="C:outer membrane-bounded periplasmic space"/>
    <property type="evidence" value="ECO:0007669"/>
    <property type="project" value="TreeGrafter"/>
</dbReference>
<keyword evidence="7" id="KW-0472">Membrane</keyword>
<dbReference type="InterPro" id="IPR051909">
    <property type="entry name" value="MFP_Cation_Efflux"/>
</dbReference>
<feature type="domain" description="CusB-like beta-barrel" evidence="10">
    <location>
        <begin position="230"/>
        <end position="305"/>
    </location>
</feature>
<keyword evidence="3" id="KW-0862">Zinc</keyword>
<dbReference type="Gene3D" id="2.40.420.20">
    <property type="match status" value="1"/>
</dbReference>
<dbReference type="GO" id="GO:0015679">
    <property type="term" value="P:plasma membrane copper ion transport"/>
    <property type="evidence" value="ECO:0007669"/>
    <property type="project" value="TreeGrafter"/>
</dbReference>
<feature type="domain" description="CusB-like barrel-sandwich hybrid" evidence="9">
    <location>
        <begin position="105"/>
        <end position="226"/>
    </location>
</feature>
<reference evidence="12 13" key="1">
    <citation type="submission" date="2015-06" db="EMBL/GenBank/DDBJ databases">
        <title>A Comprehensive Approach to Explore the Metabolic and Phylogenetic Diversity of Bacterial Steroid Degradation in the Environment: Testosterone as an Example.</title>
        <authorList>
            <person name="Yang F.-C."/>
            <person name="Chen Y.-L."/>
            <person name="Yu C.-P."/>
            <person name="Tang S.-L."/>
            <person name="Wang P.-H."/>
            <person name="Ismail W."/>
            <person name="Wang C.-H."/>
            <person name="Yang C.-Y."/>
            <person name="Chiang Y.-R."/>
        </authorList>
    </citation>
    <scope>NUCLEOTIDE SEQUENCE [LARGE SCALE GENOMIC DNA]</scope>
    <source>
        <strain evidence="12 13">DSM 18526</strain>
    </source>
</reference>
<name>A0A127FCG6_STEDE</name>
<evidence type="ECO:0000256" key="2">
    <source>
        <dbReference type="ARBA" id="ARBA00022448"/>
    </source>
</evidence>
<sequence length="410" mass="44231">MTDIRRRTLLASALIPVGLLAVMLYIQDQRQGWPFSRHAAHAPAVQAAPQAAGESASDLLSARVPVDMSARQIEMLGVQTERVDTQRLDYPVRAVATIVADESRVVHVHTRVSGWLEELYVNTTGEQVRVGQPLGAVFSQELYSSQSEYLSALRRAGSGPASAVLDAARTRLTLLGMSAAEIARIEDTDEVRRLVTVAAPINGIVLNRGVTQGTTIDPSTEILTIADLSRVWVIAEVAEGDAAHIGTGSTATLSFPTSGRETFAADVEFVYSTLTERTRTVRVRMSVPNTDGRLRPGMYGSARFQVATRDALTVRRDAVIDTGQAQHVFVQTPENLFEPRPVRVGARFADRVEILDGLAPGEHVVASGVFLIDSESRLRASGGGHFGHGSQSSPAQDGTDRSGEHEEHSH</sequence>
<dbReference type="PANTHER" id="PTHR30097:SF15">
    <property type="entry name" value="CATION EFFLUX SYSTEM PROTEIN CUSB"/>
    <property type="match status" value="1"/>
</dbReference>
<dbReference type="KEGG" id="sdf:ACG33_13530"/>
<dbReference type="Pfam" id="PF25869">
    <property type="entry name" value="3HB_CusB"/>
    <property type="match status" value="1"/>
</dbReference>
<dbReference type="EMBL" id="CP011971">
    <property type="protein sequence ID" value="AMN48102.1"/>
    <property type="molecule type" value="Genomic_DNA"/>
</dbReference>
<dbReference type="InterPro" id="IPR006143">
    <property type="entry name" value="RND_pump_MFP"/>
</dbReference>
<gene>
    <name evidence="12" type="ORF">ACG33_13530</name>
</gene>
<feature type="compositionally biased region" description="Basic and acidic residues" evidence="6">
    <location>
        <begin position="398"/>
        <end position="410"/>
    </location>
</feature>
<dbReference type="SUPFAM" id="SSF111369">
    <property type="entry name" value="HlyD-like secretion proteins"/>
    <property type="match status" value="1"/>
</dbReference>
<feature type="transmembrane region" description="Helical" evidence="7">
    <location>
        <begin position="7"/>
        <end position="26"/>
    </location>
</feature>
<keyword evidence="13" id="KW-1185">Reference proteome</keyword>
<dbReference type="InterPro" id="IPR058791">
    <property type="entry name" value="3HB_CusB"/>
</dbReference>
<dbReference type="Proteomes" id="UP000070250">
    <property type="component" value="Chromosome"/>
</dbReference>
<comment type="function">
    <text evidence="5">CzcA and CzcB together would act in zinc efflux nearly as effectively as the complete czc efflux system (CzcABC). The CzcB protein is thought to funnel zinc cations to the CzcA transport protein.</text>
</comment>
<protein>
    <submittedName>
        <fullName evidence="12">Uncharacterized protein</fullName>
    </submittedName>
</protein>
<dbReference type="GO" id="GO:0046686">
    <property type="term" value="P:response to cadmium ion"/>
    <property type="evidence" value="ECO:0007669"/>
    <property type="project" value="UniProtKB-KW"/>
</dbReference>
<dbReference type="GO" id="GO:0046914">
    <property type="term" value="F:transition metal ion binding"/>
    <property type="evidence" value="ECO:0007669"/>
    <property type="project" value="TreeGrafter"/>
</dbReference>
<dbReference type="InterPro" id="IPR058792">
    <property type="entry name" value="Beta-barrel_RND_2"/>
</dbReference>
<evidence type="ECO:0000313" key="12">
    <source>
        <dbReference type="EMBL" id="AMN48102.1"/>
    </source>
</evidence>
<dbReference type="FunFam" id="2.40.420.20:FF:000006">
    <property type="entry name" value="RND family efflux transporter MFP subunit"/>
    <property type="match status" value="1"/>
</dbReference>
<dbReference type="AlphaFoldDB" id="A0A127FCG6"/>
<dbReference type="Gene3D" id="2.40.30.170">
    <property type="match status" value="1"/>
</dbReference>
<evidence type="ECO:0000259" key="10">
    <source>
        <dbReference type="Pfam" id="PF25954"/>
    </source>
</evidence>
<evidence type="ECO:0000256" key="4">
    <source>
        <dbReference type="ARBA" id="ARBA00043263"/>
    </source>
</evidence>
<feature type="domain" description="CzcB-like C-terminal circularly permuted SH3-like" evidence="11">
    <location>
        <begin position="312"/>
        <end position="372"/>
    </location>
</feature>
<evidence type="ECO:0000259" key="11">
    <source>
        <dbReference type="Pfam" id="PF25975"/>
    </source>
</evidence>
<dbReference type="NCBIfam" id="TIGR01730">
    <property type="entry name" value="RND_mfp"/>
    <property type="match status" value="1"/>
</dbReference>
<dbReference type="RefSeq" id="WP_066921996.1">
    <property type="nucleotide sequence ID" value="NZ_CP011971.1"/>
</dbReference>
<evidence type="ECO:0000313" key="13">
    <source>
        <dbReference type="Proteomes" id="UP000070250"/>
    </source>
</evidence>
<evidence type="ECO:0000259" key="9">
    <source>
        <dbReference type="Pfam" id="PF25919"/>
    </source>
</evidence>
<dbReference type="PANTHER" id="PTHR30097">
    <property type="entry name" value="CATION EFFLUX SYSTEM PROTEIN CUSB"/>
    <property type="match status" value="1"/>
</dbReference>
<dbReference type="OrthoDB" id="9806939at2"/>
<organism evidence="12 13">
    <name type="scientific">Steroidobacter denitrificans</name>
    <dbReference type="NCBI Taxonomy" id="465721"/>
    <lineage>
        <taxon>Bacteria</taxon>
        <taxon>Pseudomonadati</taxon>
        <taxon>Pseudomonadota</taxon>
        <taxon>Gammaproteobacteria</taxon>
        <taxon>Steroidobacterales</taxon>
        <taxon>Steroidobacteraceae</taxon>
        <taxon>Steroidobacter</taxon>
    </lineage>
</organism>
<dbReference type="Pfam" id="PF25919">
    <property type="entry name" value="BSH_CusB"/>
    <property type="match status" value="1"/>
</dbReference>
<dbReference type="Gene3D" id="6.10.140.730">
    <property type="match status" value="1"/>
</dbReference>
<evidence type="ECO:0000256" key="3">
    <source>
        <dbReference type="ARBA" id="ARBA00022833"/>
    </source>
</evidence>
<dbReference type="GO" id="GO:0016020">
    <property type="term" value="C:membrane"/>
    <property type="evidence" value="ECO:0007669"/>
    <property type="project" value="InterPro"/>
</dbReference>
<evidence type="ECO:0000259" key="8">
    <source>
        <dbReference type="Pfam" id="PF25869"/>
    </source>
</evidence>
<evidence type="ECO:0000256" key="6">
    <source>
        <dbReference type="SAM" id="MobiDB-lite"/>
    </source>
</evidence>
<dbReference type="InterPro" id="IPR058649">
    <property type="entry name" value="CzcB_C"/>
</dbReference>
<keyword evidence="7" id="KW-1133">Transmembrane helix</keyword>
<dbReference type="FunFam" id="2.40.30.170:FF:000010">
    <property type="entry name" value="Efflux RND transporter periplasmic adaptor subunit"/>
    <property type="match status" value="1"/>
</dbReference>
<comment type="similarity">
    <text evidence="1">Belongs to the membrane fusion protein (MFP) (TC 8.A.1) family.</text>
</comment>
<proteinExistence type="inferred from homology"/>
<keyword evidence="2" id="KW-0813">Transport</keyword>
<feature type="domain" description="CusB-like three alpha-helical bundle" evidence="8">
    <location>
        <begin position="141"/>
        <end position="192"/>
    </location>
</feature>
<accession>A0A127FCG6</accession>
<dbReference type="GO" id="GO:0060003">
    <property type="term" value="P:copper ion export"/>
    <property type="evidence" value="ECO:0007669"/>
    <property type="project" value="TreeGrafter"/>
</dbReference>
<feature type="region of interest" description="Disordered" evidence="6">
    <location>
        <begin position="381"/>
        <end position="410"/>
    </location>
</feature>
<dbReference type="InterPro" id="IPR058790">
    <property type="entry name" value="BSH_CusB"/>
</dbReference>
<dbReference type="GO" id="GO:0022857">
    <property type="term" value="F:transmembrane transporter activity"/>
    <property type="evidence" value="ECO:0007669"/>
    <property type="project" value="InterPro"/>
</dbReference>
<dbReference type="Pfam" id="PF25975">
    <property type="entry name" value="CzcB_C"/>
    <property type="match status" value="1"/>
</dbReference>
<dbReference type="Pfam" id="PF25954">
    <property type="entry name" value="Beta-barrel_RND_2"/>
    <property type="match status" value="1"/>
</dbReference>
<dbReference type="STRING" id="465721.ACG33_13530"/>
<dbReference type="Gene3D" id="2.40.50.100">
    <property type="match status" value="1"/>
</dbReference>
<keyword evidence="4" id="KW-0105">Cadmium resistance</keyword>
<evidence type="ECO:0000256" key="7">
    <source>
        <dbReference type="SAM" id="Phobius"/>
    </source>
</evidence>
<evidence type="ECO:0000256" key="5">
    <source>
        <dbReference type="ARBA" id="ARBA00058766"/>
    </source>
</evidence>
<evidence type="ECO:0000256" key="1">
    <source>
        <dbReference type="ARBA" id="ARBA00009477"/>
    </source>
</evidence>
<keyword evidence="7" id="KW-0812">Transmembrane</keyword>